<dbReference type="InterPro" id="IPR035902">
    <property type="entry name" value="Nuc_phospho_transferase"/>
</dbReference>
<gene>
    <name evidence="9 12" type="primary">trpD</name>
    <name evidence="12" type="ORF">CDG81_20650</name>
    <name evidence="13" type="ORF">IL38_04230</name>
</gene>
<dbReference type="HAMAP" id="MF_00211">
    <property type="entry name" value="TrpD"/>
    <property type="match status" value="1"/>
</dbReference>
<feature type="binding site" evidence="9">
    <location>
        <position position="109"/>
    </location>
    <ligand>
        <name>anthranilate</name>
        <dbReference type="ChEBI" id="CHEBI:16567"/>
        <label>1</label>
    </ligand>
</feature>
<evidence type="ECO:0000256" key="4">
    <source>
        <dbReference type="ARBA" id="ARBA00022679"/>
    </source>
</evidence>
<feature type="binding site" evidence="9">
    <location>
        <position position="224"/>
    </location>
    <ligand>
        <name>Mg(2+)</name>
        <dbReference type="ChEBI" id="CHEBI:18420"/>
        <label>1</label>
    </ligand>
</feature>
<dbReference type="HOGENOM" id="CLU_034315_2_1_11"/>
<feature type="binding site" evidence="9">
    <location>
        <position position="86"/>
    </location>
    <ligand>
        <name>5-phospho-alpha-D-ribose 1-diphosphate</name>
        <dbReference type="ChEBI" id="CHEBI:58017"/>
    </ligand>
</feature>
<dbReference type="Pfam" id="PF02885">
    <property type="entry name" value="Glycos_trans_3N"/>
    <property type="match status" value="1"/>
</dbReference>
<feature type="binding site" evidence="9">
    <location>
        <begin position="81"/>
        <end position="82"/>
    </location>
    <ligand>
        <name>5-phospho-alpha-D-ribose 1-diphosphate</name>
        <dbReference type="ChEBI" id="CHEBI:58017"/>
    </ligand>
</feature>
<feature type="binding site" evidence="9">
    <location>
        <position position="164"/>
    </location>
    <ligand>
        <name>anthranilate</name>
        <dbReference type="ChEBI" id="CHEBI:16567"/>
        <label>2</label>
    </ligand>
</feature>
<evidence type="ECO:0000256" key="7">
    <source>
        <dbReference type="ARBA" id="ARBA00052328"/>
    </source>
</evidence>
<feature type="binding site" evidence="9">
    <location>
        <position position="224"/>
    </location>
    <ligand>
        <name>Mg(2+)</name>
        <dbReference type="ChEBI" id="CHEBI:18420"/>
        <label>2</label>
    </ligand>
</feature>
<sequence length="343" mass="36333">MRDQLRTVCRGHSLTEDEAQSAFGSIMRGEQPPARIAGLAMAMAARGETVDEIVGMATTARSLALPVPFEGDVLDVCGTGGDGHNTFNISTATALVVAACEVPVAKHGNRSVSSNCGSADVLEELGVRIDSEPREAAHCLREIGITFLFAPVFHPTFGRVSSIRRELGVPTVFNLLGPLCNPAGARYQTLGVPRPDLVRPMAEVLARLGVHRVMVFHAEDGMDELSLGAPSRVVEIREGSCSEYRLSPTELGLSPAHASRLAGGDRGLNAEIIRRVLAGDPGPARDVVLLNAAAGLRAAGRAEDWHEGTALASRAIDSGAASALLTRWIEVSREQPQPMRNTV</sequence>
<proteinExistence type="inferred from homology"/>
<dbReference type="EC" id="2.4.2.18" evidence="9"/>
<evidence type="ECO:0000313" key="14">
    <source>
        <dbReference type="Proteomes" id="UP000029737"/>
    </source>
</evidence>
<keyword evidence="9" id="KW-0460">Magnesium</keyword>
<evidence type="ECO:0000313" key="15">
    <source>
        <dbReference type="Proteomes" id="UP000215043"/>
    </source>
</evidence>
<evidence type="ECO:0000259" key="10">
    <source>
        <dbReference type="Pfam" id="PF00591"/>
    </source>
</evidence>
<evidence type="ECO:0000256" key="3">
    <source>
        <dbReference type="ARBA" id="ARBA00022676"/>
    </source>
</evidence>
<evidence type="ECO:0000256" key="9">
    <source>
        <dbReference type="HAMAP-Rule" id="MF_00211"/>
    </source>
</evidence>
<comment type="pathway">
    <text evidence="1 9">Amino-acid biosynthesis; L-tryptophan biosynthesis; L-tryptophan from chorismate: step 2/5.</text>
</comment>
<keyword evidence="9" id="KW-0479">Metal-binding</keyword>
<dbReference type="GO" id="GO:0000162">
    <property type="term" value="P:L-tryptophan biosynthetic process"/>
    <property type="evidence" value="ECO:0007669"/>
    <property type="project" value="UniProtKB-UniRule"/>
</dbReference>
<dbReference type="EMBL" id="CP022752">
    <property type="protein sequence ID" value="ASU80281.1"/>
    <property type="molecule type" value="Genomic_DNA"/>
</dbReference>
<feature type="domain" description="Glycosyl transferase family 3 N-terminal" evidence="11">
    <location>
        <begin position="5"/>
        <end position="63"/>
    </location>
</feature>
<evidence type="ECO:0000259" key="11">
    <source>
        <dbReference type="Pfam" id="PF02885"/>
    </source>
</evidence>
<dbReference type="SUPFAM" id="SSF47648">
    <property type="entry name" value="Nucleoside phosphorylase/phosphoribosyltransferase N-terminal domain"/>
    <property type="match status" value="1"/>
</dbReference>
<evidence type="ECO:0000256" key="1">
    <source>
        <dbReference type="ARBA" id="ARBA00004907"/>
    </source>
</evidence>
<dbReference type="FunFam" id="3.40.1030.10:FF:000002">
    <property type="entry name" value="Anthranilate phosphoribosyltransferase"/>
    <property type="match status" value="1"/>
</dbReference>
<evidence type="ECO:0000256" key="6">
    <source>
        <dbReference type="ARBA" id="ARBA00023141"/>
    </source>
</evidence>
<feature type="binding site" evidence="9">
    <location>
        <position position="118"/>
    </location>
    <ligand>
        <name>5-phospho-alpha-D-ribose 1-diphosphate</name>
        <dbReference type="ChEBI" id="CHEBI:58017"/>
    </ligand>
</feature>
<dbReference type="SUPFAM" id="SSF52418">
    <property type="entry name" value="Nucleoside phosphorylase/phosphoribosyltransferase catalytic domain"/>
    <property type="match status" value="1"/>
</dbReference>
<dbReference type="InterPro" id="IPR017459">
    <property type="entry name" value="Glycosyl_Trfase_fam3_N_dom"/>
</dbReference>
<reference evidence="12 15" key="2">
    <citation type="submission" date="2017-08" db="EMBL/GenBank/DDBJ databases">
        <title>The complete genome sequence of moderately halophilic actinomycete Actinopolyspora erythraea YIM 90600, the producer of novel erythromycin, novel actinopolysporins A-C and tubercidin.</title>
        <authorList>
            <person name="Yin M."/>
            <person name="Tang S."/>
        </authorList>
    </citation>
    <scope>NUCLEOTIDE SEQUENCE [LARGE SCALE GENOMIC DNA]</scope>
    <source>
        <strain evidence="12 15">YIM 90600</strain>
    </source>
</reference>
<dbReference type="NCBIfam" id="TIGR01245">
    <property type="entry name" value="trpD"/>
    <property type="match status" value="1"/>
</dbReference>
<dbReference type="InterPro" id="IPR036320">
    <property type="entry name" value="Glycosyl_Trfase_fam3_N_dom_sf"/>
</dbReference>
<protein>
    <recommendedName>
        <fullName evidence="9">Anthranilate phosphoribosyltransferase</fullName>
        <ecNumber evidence="9">2.4.2.18</ecNumber>
    </recommendedName>
</protein>
<dbReference type="OrthoDB" id="9806430at2"/>
<dbReference type="Proteomes" id="UP000215043">
    <property type="component" value="Chromosome"/>
</dbReference>
<comment type="cofactor">
    <cofactor evidence="9">
        <name>Mg(2+)</name>
        <dbReference type="ChEBI" id="CHEBI:18420"/>
    </cofactor>
    <text evidence="9">Binds 2 magnesium ions per monomer.</text>
</comment>
<dbReference type="Gene3D" id="1.20.970.10">
    <property type="entry name" value="Transferase, Pyrimidine Nucleoside Phosphorylase, Chain C"/>
    <property type="match status" value="1"/>
</dbReference>
<comment type="similarity">
    <text evidence="9">Belongs to the anthranilate phosphoribosyltransferase family.</text>
</comment>
<dbReference type="AlphaFoldDB" id="A0A099DA38"/>
<dbReference type="eggNOG" id="COG0547">
    <property type="taxonomic scope" value="Bacteria"/>
</dbReference>
<dbReference type="UniPathway" id="UPA00035">
    <property type="reaction ID" value="UER00041"/>
</dbReference>
<comment type="caution">
    <text evidence="9">Lacks conserved residue(s) required for the propagation of feature annotation.</text>
</comment>
<feature type="binding site" evidence="9">
    <location>
        <position position="78"/>
    </location>
    <ligand>
        <name>anthranilate</name>
        <dbReference type="ChEBI" id="CHEBI:16567"/>
        <label>1</label>
    </ligand>
</feature>
<feature type="domain" description="Glycosyl transferase family 3" evidence="10">
    <location>
        <begin position="71"/>
        <end position="321"/>
    </location>
</feature>
<organism evidence="12 15">
    <name type="scientific">Actinopolyspora erythraea</name>
    <dbReference type="NCBI Taxonomy" id="414996"/>
    <lineage>
        <taxon>Bacteria</taxon>
        <taxon>Bacillati</taxon>
        <taxon>Actinomycetota</taxon>
        <taxon>Actinomycetes</taxon>
        <taxon>Actinopolysporales</taxon>
        <taxon>Actinopolysporaceae</taxon>
        <taxon>Actinopolyspora</taxon>
    </lineage>
</organism>
<feature type="binding site" evidence="9">
    <location>
        <position position="223"/>
    </location>
    <ligand>
        <name>Mg(2+)</name>
        <dbReference type="ChEBI" id="CHEBI:18420"/>
        <label>2</label>
    </ligand>
</feature>
<keyword evidence="4 9" id="KW-0808">Transferase</keyword>
<accession>A0A099DA38</accession>
<dbReference type="Pfam" id="PF00591">
    <property type="entry name" value="Glycos_transf_3"/>
    <property type="match status" value="1"/>
</dbReference>
<dbReference type="Gene3D" id="3.40.1030.10">
    <property type="entry name" value="Nucleoside phosphorylase/phosphoribosyltransferase catalytic domain"/>
    <property type="match status" value="1"/>
</dbReference>
<dbReference type="PANTHER" id="PTHR43285:SF2">
    <property type="entry name" value="ANTHRANILATE PHOSPHORIBOSYLTRANSFERASE"/>
    <property type="match status" value="1"/>
</dbReference>
<comment type="subunit">
    <text evidence="9">Homodimer.</text>
</comment>
<dbReference type="InterPro" id="IPR005940">
    <property type="entry name" value="Anthranilate_Pribosyl_Tfrase"/>
</dbReference>
<keyword evidence="14" id="KW-1185">Reference proteome</keyword>
<dbReference type="GO" id="GO:0004048">
    <property type="term" value="F:anthranilate phosphoribosyltransferase activity"/>
    <property type="evidence" value="ECO:0007669"/>
    <property type="project" value="UniProtKB-UniRule"/>
</dbReference>
<keyword evidence="6 9" id="KW-0057">Aromatic amino acid biosynthesis</keyword>
<keyword evidence="2 9" id="KW-0028">Amino-acid biosynthesis</keyword>
<dbReference type="KEGG" id="aey:CDG81_20650"/>
<dbReference type="GO" id="GO:0000287">
    <property type="term" value="F:magnesium ion binding"/>
    <property type="evidence" value="ECO:0007669"/>
    <property type="project" value="UniProtKB-UniRule"/>
</dbReference>
<evidence type="ECO:0000313" key="13">
    <source>
        <dbReference type="EMBL" id="KGI82637.1"/>
    </source>
</evidence>
<evidence type="ECO:0000256" key="5">
    <source>
        <dbReference type="ARBA" id="ARBA00022822"/>
    </source>
</evidence>
<keyword evidence="3 9" id="KW-0328">Glycosyltransferase</keyword>
<feature type="binding site" evidence="9">
    <location>
        <position position="90"/>
    </location>
    <ligand>
        <name>Mg(2+)</name>
        <dbReference type="ChEBI" id="CHEBI:18420"/>
        <label>1</label>
    </ligand>
</feature>
<name>A0A099DA38_9ACTN</name>
<comment type="function">
    <text evidence="9">Catalyzes the transfer of the phosphoribosyl group of 5-phosphorylribose-1-pyrophosphate (PRPP) to anthranilate to yield N-(5'-phosphoribosyl)-anthranilate (PRA).</text>
</comment>
<comment type="catalytic activity">
    <reaction evidence="7 9">
        <text>N-(5-phospho-beta-D-ribosyl)anthranilate + diphosphate = 5-phospho-alpha-D-ribose 1-diphosphate + anthranilate</text>
        <dbReference type="Rhea" id="RHEA:11768"/>
        <dbReference type="ChEBI" id="CHEBI:16567"/>
        <dbReference type="ChEBI" id="CHEBI:18277"/>
        <dbReference type="ChEBI" id="CHEBI:33019"/>
        <dbReference type="ChEBI" id="CHEBI:58017"/>
        <dbReference type="EC" id="2.4.2.18"/>
    </reaction>
</comment>
<dbReference type="GO" id="GO:0005829">
    <property type="term" value="C:cytosol"/>
    <property type="evidence" value="ECO:0007669"/>
    <property type="project" value="TreeGrafter"/>
</dbReference>
<reference evidence="13 14" key="1">
    <citation type="journal article" date="2014" name="PLoS ONE">
        <title>Identification and Characterization of a New Erythromycin Biosynthetic Gene Cluster in Actinopolyspora erythraea YIM90600, a Novel Erythronolide-Producing Halophilic Actinomycete Isolated from Salt Field.</title>
        <authorList>
            <person name="Chen D."/>
            <person name="Feng J."/>
            <person name="Huang L."/>
            <person name="Zhang Q."/>
            <person name="Wu J."/>
            <person name="Zhu X."/>
            <person name="Duan Y."/>
            <person name="Xu Z."/>
        </authorList>
    </citation>
    <scope>NUCLEOTIDE SEQUENCE [LARGE SCALE GENOMIC DNA]</scope>
    <source>
        <strain evidence="13 14">YIM90600</strain>
    </source>
</reference>
<evidence type="ECO:0000256" key="8">
    <source>
        <dbReference type="ARBA" id="ARBA00061188"/>
    </source>
</evidence>
<evidence type="ECO:0000256" key="2">
    <source>
        <dbReference type="ARBA" id="ARBA00022605"/>
    </source>
</evidence>
<keyword evidence="5 9" id="KW-0822">Tryptophan biosynthesis</keyword>
<feature type="binding site" evidence="9">
    <location>
        <begin position="88"/>
        <end position="91"/>
    </location>
    <ligand>
        <name>5-phospho-alpha-D-ribose 1-diphosphate</name>
        <dbReference type="ChEBI" id="CHEBI:58017"/>
    </ligand>
</feature>
<comment type="similarity">
    <text evidence="8">In the C-terminal section; belongs to the anthranilate phosphoribosyltransferase family.</text>
</comment>
<dbReference type="Proteomes" id="UP000029737">
    <property type="component" value="Unassembled WGS sequence"/>
</dbReference>
<dbReference type="InterPro" id="IPR000312">
    <property type="entry name" value="Glycosyl_Trfase_fam3"/>
</dbReference>
<feature type="binding site" evidence="9">
    <location>
        <begin position="106"/>
        <end position="114"/>
    </location>
    <ligand>
        <name>5-phospho-alpha-D-ribose 1-diphosphate</name>
        <dbReference type="ChEBI" id="CHEBI:58017"/>
    </ligand>
</feature>
<evidence type="ECO:0000313" key="12">
    <source>
        <dbReference type="EMBL" id="ASU80281.1"/>
    </source>
</evidence>
<dbReference type="PANTHER" id="PTHR43285">
    <property type="entry name" value="ANTHRANILATE PHOSPHORIBOSYLTRANSFERASE"/>
    <property type="match status" value="1"/>
</dbReference>
<dbReference type="EMBL" id="JPMV01000010">
    <property type="protein sequence ID" value="KGI82637.1"/>
    <property type="molecule type" value="Genomic_DNA"/>
</dbReference>
<dbReference type="RefSeq" id="WP_043570192.1">
    <property type="nucleotide sequence ID" value="NZ_CP022752.1"/>
</dbReference>
<feature type="binding site" evidence="9">
    <location>
        <position position="78"/>
    </location>
    <ligand>
        <name>5-phospho-alpha-D-ribose 1-diphosphate</name>
        <dbReference type="ChEBI" id="CHEBI:58017"/>
    </ligand>
</feature>